<dbReference type="Gene3D" id="1.10.1660.10">
    <property type="match status" value="1"/>
</dbReference>
<dbReference type="Proteomes" id="UP000515563">
    <property type="component" value="Chromosome"/>
</dbReference>
<dbReference type="SUPFAM" id="SSF46955">
    <property type="entry name" value="Putative DNA-binding domain"/>
    <property type="match status" value="1"/>
</dbReference>
<dbReference type="InterPro" id="IPR036388">
    <property type="entry name" value="WH-like_DNA-bd_sf"/>
</dbReference>
<dbReference type="AlphaFoldDB" id="A0A7G6X089"/>
<dbReference type="RefSeq" id="WP_185441596.1">
    <property type="nucleotide sequence ID" value="NZ_CP043661.1"/>
</dbReference>
<organism evidence="2 3">
    <name type="scientific">Kribbella qitaiheensis</name>
    <dbReference type="NCBI Taxonomy" id="1544730"/>
    <lineage>
        <taxon>Bacteria</taxon>
        <taxon>Bacillati</taxon>
        <taxon>Actinomycetota</taxon>
        <taxon>Actinomycetes</taxon>
        <taxon>Propionibacteriales</taxon>
        <taxon>Kribbellaceae</taxon>
        <taxon>Kribbella</taxon>
    </lineage>
</organism>
<protein>
    <submittedName>
        <fullName evidence="2">DUF433 domain-containing protein</fullName>
    </submittedName>
</protein>
<evidence type="ECO:0000259" key="1">
    <source>
        <dbReference type="Pfam" id="PF13411"/>
    </source>
</evidence>
<feature type="domain" description="HTH merR-type" evidence="1">
    <location>
        <begin position="3"/>
        <end position="70"/>
    </location>
</feature>
<keyword evidence="3" id="KW-1185">Reference proteome</keyword>
<accession>A0A7G6X089</accession>
<gene>
    <name evidence="2" type="ORF">F1D05_19190</name>
</gene>
<dbReference type="InterPro" id="IPR009061">
    <property type="entry name" value="DNA-bd_dom_put_sf"/>
</dbReference>
<proteinExistence type="predicted"/>
<dbReference type="InterPro" id="IPR007367">
    <property type="entry name" value="DUF433"/>
</dbReference>
<reference evidence="2 3" key="2">
    <citation type="journal article" date="2020" name="Microbiol. Resour. Announc.">
        <title>Antarctic desert soil bacteria exhibit high novel natural product potential, evaluated through long-read genome sequencing and comparative genomics.</title>
        <authorList>
            <person name="Benaud N."/>
            <person name="Edwards R.J."/>
            <person name="Amos T.G."/>
            <person name="D'Agostino P.M."/>
            <person name="Gutierrez-Chavez C."/>
            <person name="Montgomery K."/>
            <person name="Nicetic I."/>
            <person name="Ferrari B.C."/>
        </authorList>
    </citation>
    <scope>NUCLEOTIDE SEQUENCE [LARGE SCALE GENOMIC DNA]</scope>
    <source>
        <strain evidence="2 3">SPB151</strain>
    </source>
</reference>
<reference evidence="3" key="1">
    <citation type="submission" date="2019-09" db="EMBL/GenBank/DDBJ databases">
        <title>Antimicrobial potential of Antarctic Bacteria.</title>
        <authorList>
            <person name="Benaud N."/>
            <person name="Edwards R.J."/>
            <person name="Ferrari B.C."/>
        </authorList>
    </citation>
    <scope>NUCLEOTIDE SEQUENCE [LARGE SCALE GENOMIC DNA]</scope>
    <source>
        <strain evidence="3">SPB151</strain>
    </source>
</reference>
<dbReference type="Pfam" id="PF04255">
    <property type="entry name" value="DUF433"/>
    <property type="match status" value="1"/>
</dbReference>
<dbReference type="KEGG" id="kqi:F1D05_19190"/>
<dbReference type="InterPro" id="IPR009057">
    <property type="entry name" value="Homeodomain-like_sf"/>
</dbReference>
<dbReference type="SUPFAM" id="SSF46689">
    <property type="entry name" value="Homeodomain-like"/>
    <property type="match status" value="1"/>
</dbReference>
<name>A0A7G6X089_9ACTN</name>
<dbReference type="InterPro" id="IPR000551">
    <property type="entry name" value="MerR-type_HTH_dom"/>
</dbReference>
<dbReference type="Pfam" id="PF13411">
    <property type="entry name" value="MerR_1"/>
    <property type="match status" value="1"/>
</dbReference>
<sequence length="208" mass="22885">MAYKTRMAAALSGASIRQLAYWRRPAGPILVPEVSARPVRYSFRDVVALRTTVYLRQEQISLQRIRRALETLAELGEFGHLSQYRLVAQGNSVVLVDAEETVDLVGRPGQRVTTVLMAAVLRSFPTDATVVPDLLRPRQNLLIDPEIRGGHPVVSGTRVPFDLIAGLVRSGVPAAEIADYYPAVNAPAAHDAADFAGYLDRFNRRRPA</sequence>
<evidence type="ECO:0000313" key="3">
    <source>
        <dbReference type="Proteomes" id="UP000515563"/>
    </source>
</evidence>
<dbReference type="GO" id="GO:0003677">
    <property type="term" value="F:DNA binding"/>
    <property type="evidence" value="ECO:0007669"/>
    <property type="project" value="InterPro"/>
</dbReference>
<dbReference type="EMBL" id="CP043661">
    <property type="protein sequence ID" value="QNE19654.1"/>
    <property type="molecule type" value="Genomic_DNA"/>
</dbReference>
<evidence type="ECO:0000313" key="2">
    <source>
        <dbReference type="EMBL" id="QNE19654.1"/>
    </source>
</evidence>
<dbReference type="GO" id="GO:0006355">
    <property type="term" value="P:regulation of DNA-templated transcription"/>
    <property type="evidence" value="ECO:0007669"/>
    <property type="project" value="InterPro"/>
</dbReference>
<dbReference type="Gene3D" id="1.10.10.10">
    <property type="entry name" value="Winged helix-like DNA-binding domain superfamily/Winged helix DNA-binding domain"/>
    <property type="match status" value="1"/>
</dbReference>